<name>A0A964E6U8_9PROT</name>
<organism evidence="5 6">
    <name type="scientific">Acidisoma cellulosilyticum</name>
    <dbReference type="NCBI Taxonomy" id="2802395"/>
    <lineage>
        <taxon>Bacteria</taxon>
        <taxon>Pseudomonadati</taxon>
        <taxon>Pseudomonadota</taxon>
        <taxon>Alphaproteobacteria</taxon>
        <taxon>Acetobacterales</taxon>
        <taxon>Acidocellaceae</taxon>
        <taxon>Acidisoma</taxon>
    </lineage>
</organism>
<keyword evidence="3" id="KW-0804">Transcription</keyword>
<dbReference type="CDD" id="cd01392">
    <property type="entry name" value="HTH_LacI"/>
    <property type="match status" value="1"/>
</dbReference>
<sequence>MSQETPPRKPATVQDVAQAAGVSKATAARALGQYGAVSTSVRARVVAAAEALGYRPNEMARSMSTGRSGTIGVIVGDIENPYFGLAVRGISDGARALGFNVILANSAEDSAEERMTVEVLARKQIDGLIVAPAAAGDVVHLRDYARPLVLMDRTVAALAVDTVVMDDASAAAEATSLLLDAGHRRIAYLTATKLAGAHTEIDISTVANRIAGFARAMQAAGIGDPWAQVHFGVTPRGDGQGVIRALLARDDRPTAVLASDSLIALEVLRATKALGLTIPGDLSLVSFHDADWTSAVTPAVTVLAQPAYALGQAAVGMLIERIEGLIAPPRRVELPMRLIVRESVARIDLSASIKP</sequence>
<evidence type="ECO:0000313" key="6">
    <source>
        <dbReference type="Proteomes" id="UP000721844"/>
    </source>
</evidence>
<dbReference type="RefSeq" id="WP_227310040.1">
    <property type="nucleotide sequence ID" value="NZ_JAESVA010000013.1"/>
</dbReference>
<keyword evidence="1" id="KW-0805">Transcription regulation</keyword>
<dbReference type="Gene3D" id="3.40.50.2300">
    <property type="match status" value="2"/>
</dbReference>
<dbReference type="CDD" id="cd06267">
    <property type="entry name" value="PBP1_LacI_sugar_binding-like"/>
    <property type="match status" value="1"/>
</dbReference>
<dbReference type="SUPFAM" id="SSF47413">
    <property type="entry name" value="lambda repressor-like DNA-binding domains"/>
    <property type="match status" value="1"/>
</dbReference>
<evidence type="ECO:0000256" key="1">
    <source>
        <dbReference type="ARBA" id="ARBA00023015"/>
    </source>
</evidence>
<dbReference type="EMBL" id="JAESVA010000013">
    <property type="protein sequence ID" value="MCB8883383.1"/>
    <property type="molecule type" value="Genomic_DNA"/>
</dbReference>
<dbReference type="Pfam" id="PF00356">
    <property type="entry name" value="LacI"/>
    <property type="match status" value="1"/>
</dbReference>
<protein>
    <submittedName>
        <fullName evidence="5">LacI family DNA-binding transcriptional regulator</fullName>
    </submittedName>
</protein>
<dbReference type="InterPro" id="IPR028082">
    <property type="entry name" value="Peripla_BP_I"/>
</dbReference>
<gene>
    <name evidence="5" type="ORF">ACELLULO517_24255</name>
</gene>
<keyword evidence="6" id="KW-1185">Reference proteome</keyword>
<dbReference type="PROSITE" id="PS50932">
    <property type="entry name" value="HTH_LACI_2"/>
    <property type="match status" value="1"/>
</dbReference>
<evidence type="ECO:0000256" key="2">
    <source>
        <dbReference type="ARBA" id="ARBA00023125"/>
    </source>
</evidence>
<evidence type="ECO:0000256" key="3">
    <source>
        <dbReference type="ARBA" id="ARBA00023163"/>
    </source>
</evidence>
<dbReference type="PROSITE" id="PS00356">
    <property type="entry name" value="HTH_LACI_1"/>
    <property type="match status" value="1"/>
</dbReference>
<accession>A0A964E6U8</accession>
<dbReference type="InterPro" id="IPR046335">
    <property type="entry name" value="LacI/GalR-like_sensor"/>
</dbReference>
<dbReference type="PANTHER" id="PTHR30146:SF145">
    <property type="entry name" value="RIBOSE OPERON REPRESSOR"/>
    <property type="match status" value="1"/>
</dbReference>
<keyword evidence="2 5" id="KW-0238">DNA-binding</keyword>
<reference evidence="5 6" key="1">
    <citation type="journal article" date="2021" name="Microorganisms">
        <title>Acidisoma silvae sp. nov. and Acidisomacellulosilytica sp. nov., Two Acidophilic Bacteria Isolated from Decaying Wood, Hydrolyzing Cellulose and Producing Poly-3-hydroxybutyrate.</title>
        <authorList>
            <person name="Mieszkin S."/>
            <person name="Pouder E."/>
            <person name="Uroz S."/>
            <person name="Simon-Colin C."/>
            <person name="Alain K."/>
        </authorList>
    </citation>
    <scope>NUCLEOTIDE SEQUENCE [LARGE SCALE GENOMIC DNA]</scope>
    <source>
        <strain evidence="5 6">HW T5.17</strain>
    </source>
</reference>
<dbReference type="SMART" id="SM00354">
    <property type="entry name" value="HTH_LACI"/>
    <property type="match status" value="1"/>
</dbReference>
<dbReference type="Pfam" id="PF13377">
    <property type="entry name" value="Peripla_BP_3"/>
    <property type="match status" value="1"/>
</dbReference>
<dbReference type="AlphaFoldDB" id="A0A964E6U8"/>
<feature type="domain" description="HTH lacI-type" evidence="4">
    <location>
        <begin position="11"/>
        <end position="65"/>
    </location>
</feature>
<dbReference type="GO" id="GO:0000976">
    <property type="term" value="F:transcription cis-regulatory region binding"/>
    <property type="evidence" value="ECO:0007669"/>
    <property type="project" value="TreeGrafter"/>
</dbReference>
<dbReference type="SUPFAM" id="SSF53822">
    <property type="entry name" value="Periplasmic binding protein-like I"/>
    <property type="match status" value="1"/>
</dbReference>
<dbReference type="InterPro" id="IPR010982">
    <property type="entry name" value="Lambda_DNA-bd_dom_sf"/>
</dbReference>
<comment type="caution">
    <text evidence="5">The sequence shown here is derived from an EMBL/GenBank/DDBJ whole genome shotgun (WGS) entry which is preliminary data.</text>
</comment>
<dbReference type="InterPro" id="IPR000843">
    <property type="entry name" value="HTH_LacI"/>
</dbReference>
<evidence type="ECO:0000259" key="4">
    <source>
        <dbReference type="PROSITE" id="PS50932"/>
    </source>
</evidence>
<dbReference type="Gene3D" id="1.10.260.40">
    <property type="entry name" value="lambda repressor-like DNA-binding domains"/>
    <property type="match status" value="1"/>
</dbReference>
<dbReference type="PANTHER" id="PTHR30146">
    <property type="entry name" value="LACI-RELATED TRANSCRIPTIONAL REPRESSOR"/>
    <property type="match status" value="1"/>
</dbReference>
<dbReference type="GO" id="GO:0003700">
    <property type="term" value="F:DNA-binding transcription factor activity"/>
    <property type="evidence" value="ECO:0007669"/>
    <property type="project" value="TreeGrafter"/>
</dbReference>
<proteinExistence type="predicted"/>
<evidence type="ECO:0000313" key="5">
    <source>
        <dbReference type="EMBL" id="MCB8883383.1"/>
    </source>
</evidence>
<dbReference type="Proteomes" id="UP000721844">
    <property type="component" value="Unassembled WGS sequence"/>
</dbReference>